<evidence type="ECO:0000259" key="4">
    <source>
        <dbReference type="Pfam" id="PF00437"/>
    </source>
</evidence>
<evidence type="ECO:0000313" key="6">
    <source>
        <dbReference type="Proteomes" id="UP000245252"/>
    </source>
</evidence>
<dbReference type="PANTHER" id="PTHR30486:SF6">
    <property type="entry name" value="TYPE IV PILUS RETRACTATION ATPASE PILT"/>
    <property type="match status" value="1"/>
</dbReference>
<comment type="caution">
    <text evidence="5">The sequence shown here is derived from an EMBL/GenBank/DDBJ whole genome shotgun (WGS) entry which is preliminary data.</text>
</comment>
<accession>A0A2U2DK54</accession>
<dbReference type="EMBL" id="QFBC01000014">
    <property type="protein sequence ID" value="PWE53685.1"/>
    <property type="molecule type" value="Genomic_DNA"/>
</dbReference>
<evidence type="ECO:0000313" key="5">
    <source>
        <dbReference type="EMBL" id="PWE53685.1"/>
    </source>
</evidence>
<feature type="domain" description="Bacterial type II secretion system protein E" evidence="4">
    <location>
        <begin position="22"/>
        <end position="298"/>
    </location>
</feature>
<comment type="similarity">
    <text evidence="1 3">Belongs to the GSP E family.</text>
</comment>
<comment type="function">
    <text evidence="3">Part of the Type IV secretion system.</text>
</comment>
<dbReference type="InterPro" id="IPR014155">
    <property type="entry name" value="VirB11"/>
</dbReference>
<evidence type="ECO:0000256" key="2">
    <source>
        <dbReference type="ARBA" id="ARBA00022840"/>
    </source>
</evidence>
<dbReference type="InterPro" id="IPR001482">
    <property type="entry name" value="T2SS/T4SS_dom"/>
</dbReference>
<evidence type="ECO:0000256" key="1">
    <source>
        <dbReference type="ARBA" id="ARBA00006611"/>
    </source>
</evidence>
<dbReference type="RefSeq" id="WP_109460853.1">
    <property type="nucleotide sequence ID" value="NZ_QFBC01000014.1"/>
</dbReference>
<keyword evidence="2 3" id="KW-0067">ATP-binding</keyword>
<proteinExistence type="inferred from homology"/>
<sequence length="341" mass="37154">MSEASIRVVSSNDPYYFLNRSLAPLADFLADRKVVEISINRPGEVFVERLGAAEMEFHSVPALTVTEIEHIGERVAAASNQFISSTNPLLSAALPSGERIQVVLPPAAPDGGAISIRKQVISDFTLAQYRDSGALDRVSVAAGGLNDVERNLIDLLDGNHIHDFIETAVRERISILISGGTSTGKTTFLNACLKSIDPHERILTLEDTRELFPPQPNSLHLLASRGEQGTAQVTIQSLLEASLRMRPDRLFVGEIRGSEAFAFLRAINTGHPGSMSTVHADTPMGAYEQLAMMMMQAGMSSGYSKQDLMSYIRMVIPIVIQLRRDGGRRGVSEIYYARSAA</sequence>
<keyword evidence="3" id="KW-0963">Cytoplasm</keyword>
<dbReference type="InterPro" id="IPR027417">
    <property type="entry name" value="P-loop_NTPase"/>
</dbReference>
<dbReference type="NCBIfam" id="TIGR02788">
    <property type="entry name" value="VirB11"/>
    <property type="match status" value="1"/>
</dbReference>
<dbReference type="Gene3D" id="3.40.50.300">
    <property type="entry name" value="P-loop containing nucleotide triphosphate hydrolases"/>
    <property type="match status" value="1"/>
</dbReference>
<reference evidence="5 6" key="1">
    <citation type="submission" date="2018-05" db="EMBL/GenBank/DDBJ databases">
        <title>The draft genome of strain NS-104.</title>
        <authorList>
            <person name="Hang P."/>
            <person name="Jiang J."/>
        </authorList>
    </citation>
    <scope>NUCLEOTIDE SEQUENCE [LARGE SCALE GENOMIC DNA]</scope>
    <source>
        <strain evidence="5 6">NS-104</strain>
    </source>
</reference>
<name>A0A2U2DK54_9HYPH</name>
<dbReference type="Proteomes" id="UP000245252">
    <property type="component" value="Unassembled WGS sequence"/>
</dbReference>
<evidence type="ECO:0000256" key="3">
    <source>
        <dbReference type="RuleBase" id="RU366071"/>
    </source>
</evidence>
<organism evidence="5 6">
    <name type="scientific">Metarhizobium album</name>
    <dbReference type="NCBI Taxonomy" id="2182425"/>
    <lineage>
        <taxon>Bacteria</taxon>
        <taxon>Pseudomonadati</taxon>
        <taxon>Pseudomonadota</taxon>
        <taxon>Alphaproteobacteria</taxon>
        <taxon>Hyphomicrobiales</taxon>
        <taxon>Rhizobiaceae</taxon>
        <taxon>Metarhizobium</taxon>
    </lineage>
</organism>
<dbReference type="OrthoDB" id="9810761at2"/>
<dbReference type="SUPFAM" id="SSF52540">
    <property type="entry name" value="P-loop containing nucleoside triphosphate hydrolases"/>
    <property type="match status" value="1"/>
</dbReference>
<dbReference type="GO" id="GO:0044097">
    <property type="term" value="P:secretion by the type IV secretion system"/>
    <property type="evidence" value="ECO:0007669"/>
    <property type="project" value="InterPro"/>
</dbReference>
<dbReference type="Gene3D" id="3.30.450.90">
    <property type="match status" value="1"/>
</dbReference>
<keyword evidence="6" id="KW-1185">Reference proteome</keyword>
<dbReference type="AlphaFoldDB" id="A0A2U2DK54"/>
<keyword evidence="3" id="KW-0547">Nucleotide-binding</keyword>
<comment type="subcellular location">
    <subcellularLocation>
        <location evidence="3">Cytoplasm</location>
    </subcellularLocation>
</comment>
<dbReference type="Pfam" id="PF00437">
    <property type="entry name" value="T2SSE"/>
    <property type="match status" value="1"/>
</dbReference>
<dbReference type="GO" id="GO:0005524">
    <property type="term" value="F:ATP binding"/>
    <property type="evidence" value="ECO:0007669"/>
    <property type="project" value="UniProtKB-UniRule"/>
</dbReference>
<dbReference type="InterPro" id="IPR050921">
    <property type="entry name" value="T4SS_GSP_E_ATPase"/>
</dbReference>
<protein>
    <recommendedName>
        <fullName evidence="3">Type IV secretion system protein</fullName>
    </recommendedName>
</protein>
<dbReference type="GO" id="GO:0016887">
    <property type="term" value="F:ATP hydrolysis activity"/>
    <property type="evidence" value="ECO:0007669"/>
    <property type="project" value="InterPro"/>
</dbReference>
<dbReference type="GO" id="GO:0005737">
    <property type="term" value="C:cytoplasm"/>
    <property type="evidence" value="ECO:0007669"/>
    <property type="project" value="UniProtKB-SubCell"/>
</dbReference>
<dbReference type="GO" id="GO:0043684">
    <property type="term" value="C:type IV secretion system complex"/>
    <property type="evidence" value="ECO:0007669"/>
    <property type="project" value="UniProtKB-UniRule"/>
</dbReference>
<dbReference type="PANTHER" id="PTHR30486">
    <property type="entry name" value="TWITCHING MOTILITY PROTEIN PILT"/>
    <property type="match status" value="1"/>
</dbReference>
<dbReference type="CDD" id="cd01130">
    <property type="entry name" value="VirB11-like_ATPase"/>
    <property type="match status" value="1"/>
</dbReference>
<gene>
    <name evidence="5" type="primary">virB11</name>
    <name evidence="5" type="ORF">DEM27_24410</name>
</gene>